<feature type="site" description="Transition state stabilizer" evidence="9">
    <location>
        <position position="242"/>
    </location>
</feature>
<dbReference type="InterPro" id="IPR023865">
    <property type="entry name" value="Aliphatic_acid_kinase_CS"/>
</dbReference>
<keyword evidence="8 9" id="KW-0460">Magnesium</keyword>
<evidence type="ECO:0000256" key="7">
    <source>
        <dbReference type="ARBA" id="ARBA00022840"/>
    </source>
</evidence>
<dbReference type="EMBL" id="QFVT01000006">
    <property type="protein sequence ID" value="PYC47341.1"/>
    <property type="molecule type" value="Genomic_DNA"/>
</dbReference>
<keyword evidence="5 9" id="KW-0547">Nucleotide-binding</keyword>
<dbReference type="GO" id="GO:0000287">
    <property type="term" value="F:magnesium ion binding"/>
    <property type="evidence" value="ECO:0007669"/>
    <property type="project" value="UniProtKB-UniRule"/>
</dbReference>
<comment type="catalytic activity">
    <reaction evidence="9">
        <text>acetate + ATP = acetyl phosphate + ADP</text>
        <dbReference type="Rhea" id="RHEA:11352"/>
        <dbReference type="ChEBI" id="CHEBI:22191"/>
        <dbReference type="ChEBI" id="CHEBI:30089"/>
        <dbReference type="ChEBI" id="CHEBI:30616"/>
        <dbReference type="ChEBI" id="CHEBI:456216"/>
        <dbReference type="EC" id="2.7.2.1"/>
    </reaction>
</comment>
<evidence type="ECO:0000256" key="3">
    <source>
        <dbReference type="ARBA" id="ARBA00022679"/>
    </source>
</evidence>
<dbReference type="InterPro" id="IPR043129">
    <property type="entry name" value="ATPase_NBD"/>
</dbReference>
<comment type="pathway">
    <text evidence="9">Metabolic intermediate biosynthesis; acetyl-CoA biosynthesis; acetyl-CoA from acetate: step 1/2.</text>
</comment>
<keyword evidence="7 9" id="KW-0067">ATP-binding</keyword>
<organism evidence="11 12">
    <name type="scientific">Litorivita pollutaquae</name>
    <dbReference type="NCBI Taxonomy" id="2200892"/>
    <lineage>
        <taxon>Bacteria</taxon>
        <taxon>Pseudomonadati</taxon>
        <taxon>Pseudomonadota</taxon>
        <taxon>Alphaproteobacteria</taxon>
        <taxon>Rhodobacterales</taxon>
        <taxon>Paracoccaceae</taxon>
        <taxon>Litorivita</taxon>
    </lineage>
</organism>
<dbReference type="PRINTS" id="PR00471">
    <property type="entry name" value="ACETATEKNASE"/>
</dbReference>
<evidence type="ECO:0000313" key="11">
    <source>
        <dbReference type="EMBL" id="PYC47341.1"/>
    </source>
</evidence>
<dbReference type="NCBIfam" id="TIGR00016">
    <property type="entry name" value="ackA"/>
    <property type="match status" value="1"/>
</dbReference>
<dbReference type="InterPro" id="IPR000890">
    <property type="entry name" value="Aliphatic_acid_kin_short-chain"/>
</dbReference>
<dbReference type="RefSeq" id="WP_110796125.1">
    <property type="nucleotide sequence ID" value="NZ_KZ826485.1"/>
</dbReference>
<sequence>MTGDILTLNAGSSSIKFAVFAPEHPDKTARITGKIAGIGGAPVFTAQDRTGTALPAGPLDALDPSSSHENLVALLLEWLEQQLAGQPLGIVGHRVVHGGRTFGQPVRITDAILDELETLVPLAPLHQPHNLSAIHAVANWRPDLTQIACFDTGFHRTQHRLATLFALPRALSDEGVIRYGFHGLSYDYMARVLPEQIGAKADGRVIVAHLGNGASMCAMQNRKSVATSMGFTALDGLMMGRRCGALDPGVVLYLLQSKGMDAAQIETLLYKNSGLLGVSGVSNNMKVLEDSDAPTAREAIDLYAYRAASTLAGLVPALGGLDALVFTAGIGENSSCIRRAICDRLQWLGIKIDAGANDVNAIKISTETSAVDVLVLPTNEEAVIADACRTLMNAPSAQTPQPHESPDS</sequence>
<dbReference type="PROSITE" id="PS01075">
    <property type="entry name" value="ACETATE_KINASE_1"/>
    <property type="match status" value="1"/>
</dbReference>
<proteinExistence type="inferred from homology"/>
<dbReference type="HAMAP" id="MF_00020">
    <property type="entry name" value="Acetate_kinase"/>
    <property type="match status" value="1"/>
</dbReference>
<feature type="binding site" evidence="9">
    <location>
        <position position="9"/>
    </location>
    <ligand>
        <name>Mg(2+)</name>
        <dbReference type="ChEBI" id="CHEBI:18420"/>
    </ligand>
</feature>
<dbReference type="Gene3D" id="3.30.420.40">
    <property type="match status" value="2"/>
</dbReference>
<dbReference type="PIRSF" id="PIRSF000722">
    <property type="entry name" value="Acetate_prop_kin"/>
    <property type="match status" value="1"/>
</dbReference>
<dbReference type="Proteomes" id="UP000248012">
    <property type="component" value="Unassembled WGS sequence"/>
</dbReference>
<dbReference type="InterPro" id="IPR004372">
    <property type="entry name" value="Ac/propionate_kinase"/>
</dbReference>
<comment type="subcellular location">
    <subcellularLocation>
        <location evidence="9">Cytoplasm</location>
    </subcellularLocation>
</comment>
<feature type="binding site" evidence="9">
    <location>
        <begin position="209"/>
        <end position="213"/>
    </location>
    <ligand>
        <name>ATP</name>
        <dbReference type="ChEBI" id="CHEBI:30616"/>
    </ligand>
</feature>
<comment type="caution">
    <text evidence="9">Lacks conserved residue(s) required for the propagation of feature annotation.</text>
</comment>
<feature type="binding site" evidence="9">
    <location>
        <position position="16"/>
    </location>
    <ligand>
        <name>ATP</name>
        <dbReference type="ChEBI" id="CHEBI:30616"/>
    </ligand>
</feature>
<feature type="binding site" evidence="9">
    <location>
        <position position="380"/>
    </location>
    <ligand>
        <name>Mg(2+)</name>
        <dbReference type="ChEBI" id="CHEBI:18420"/>
    </ligand>
</feature>
<dbReference type="PANTHER" id="PTHR21060:SF21">
    <property type="entry name" value="ACETATE KINASE"/>
    <property type="match status" value="1"/>
</dbReference>
<name>A0A2V4ML08_9RHOB</name>
<evidence type="ECO:0000256" key="6">
    <source>
        <dbReference type="ARBA" id="ARBA00022777"/>
    </source>
</evidence>
<dbReference type="AlphaFoldDB" id="A0A2V4ML08"/>
<accession>A0A2V4ML08</accession>
<keyword evidence="12" id="KW-1185">Reference proteome</keyword>
<feature type="binding site" evidence="9">
    <location>
        <position position="94"/>
    </location>
    <ligand>
        <name>substrate</name>
    </ligand>
</feature>
<dbReference type="GO" id="GO:0005829">
    <property type="term" value="C:cytosol"/>
    <property type="evidence" value="ECO:0007669"/>
    <property type="project" value="TreeGrafter"/>
</dbReference>
<gene>
    <name evidence="9" type="primary">ackA</name>
    <name evidence="11" type="ORF">DI396_10225</name>
</gene>
<evidence type="ECO:0000256" key="2">
    <source>
        <dbReference type="ARBA" id="ARBA00022490"/>
    </source>
</evidence>
<dbReference type="PANTHER" id="PTHR21060">
    <property type="entry name" value="ACETATE KINASE"/>
    <property type="match status" value="1"/>
</dbReference>
<dbReference type="EC" id="2.7.2.1" evidence="9"/>
<feature type="site" description="Transition state stabilizer" evidence="9">
    <location>
        <position position="182"/>
    </location>
</feature>
<comment type="subunit">
    <text evidence="9">Homodimer.</text>
</comment>
<evidence type="ECO:0000256" key="8">
    <source>
        <dbReference type="ARBA" id="ARBA00022842"/>
    </source>
</evidence>
<evidence type="ECO:0000313" key="12">
    <source>
        <dbReference type="Proteomes" id="UP000248012"/>
    </source>
</evidence>
<evidence type="ECO:0000256" key="10">
    <source>
        <dbReference type="RuleBase" id="RU003835"/>
    </source>
</evidence>
<comment type="similarity">
    <text evidence="1 9 10">Belongs to the acetokinase family.</text>
</comment>
<comment type="cofactor">
    <cofactor evidence="9">
        <name>Mg(2+)</name>
        <dbReference type="ChEBI" id="CHEBI:18420"/>
    </cofactor>
    <cofactor evidence="9">
        <name>Mn(2+)</name>
        <dbReference type="ChEBI" id="CHEBI:29035"/>
    </cofactor>
    <text evidence="9">Mg(2+). Can also accept Mn(2+).</text>
</comment>
<dbReference type="UniPathway" id="UPA00340">
    <property type="reaction ID" value="UER00458"/>
</dbReference>
<keyword evidence="6 9" id="KW-0418">Kinase</keyword>
<evidence type="ECO:0000256" key="1">
    <source>
        <dbReference type="ARBA" id="ARBA00008748"/>
    </source>
</evidence>
<keyword evidence="3 9" id="KW-0808">Transferase</keyword>
<keyword evidence="2 9" id="KW-0963">Cytoplasm</keyword>
<evidence type="ECO:0000256" key="4">
    <source>
        <dbReference type="ARBA" id="ARBA00022723"/>
    </source>
</evidence>
<dbReference type="Pfam" id="PF00871">
    <property type="entry name" value="Acetate_kinase"/>
    <property type="match status" value="1"/>
</dbReference>
<feature type="active site" description="Proton donor/acceptor" evidence="9">
    <location>
        <position position="151"/>
    </location>
</feature>
<dbReference type="OrthoDB" id="9802453at2"/>
<dbReference type="GO" id="GO:0006085">
    <property type="term" value="P:acetyl-CoA biosynthetic process"/>
    <property type="evidence" value="ECO:0007669"/>
    <property type="project" value="UniProtKB-UniRule"/>
</dbReference>
<dbReference type="GO" id="GO:0006083">
    <property type="term" value="P:acetate metabolic process"/>
    <property type="evidence" value="ECO:0007669"/>
    <property type="project" value="TreeGrafter"/>
</dbReference>
<dbReference type="GO" id="GO:0008776">
    <property type="term" value="F:acetate kinase activity"/>
    <property type="evidence" value="ECO:0007669"/>
    <property type="project" value="UniProtKB-UniRule"/>
</dbReference>
<comment type="caution">
    <text evidence="11">The sequence shown here is derived from an EMBL/GenBank/DDBJ whole genome shotgun (WGS) entry which is preliminary data.</text>
</comment>
<dbReference type="GO" id="GO:0005524">
    <property type="term" value="F:ATP binding"/>
    <property type="evidence" value="ECO:0007669"/>
    <property type="project" value="UniProtKB-KW"/>
</dbReference>
<reference evidence="11 12" key="1">
    <citation type="submission" date="2018-05" db="EMBL/GenBank/DDBJ databases">
        <title>Oceanovita maritima gen. nov., sp. nov., a marine bacterium in the family Rhodobacteraceae isolated from surface seawater of Lundu port Xiamen, China.</title>
        <authorList>
            <person name="Hetharua B.H."/>
            <person name="Min D."/>
            <person name="Liao H."/>
            <person name="Tian Y."/>
        </authorList>
    </citation>
    <scope>NUCLEOTIDE SEQUENCE [LARGE SCALE GENOMIC DNA]</scope>
    <source>
        <strain evidence="11 12">FSX-11</strain>
    </source>
</reference>
<dbReference type="SUPFAM" id="SSF53067">
    <property type="entry name" value="Actin-like ATPase domain"/>
    <property type="match status" value="2"/>
</dbReference>
<keyword evidence="4 9" id="KW-0479">Metal-binding</keyword>
<evidence type="ECO:0000256" key="5">
    <source>
        <dbReference type="ARBA" id="ARBA00022741"/>
    </source>
</evidence>
<protein>
    <recommendedName>
        <fullName evidence="9">Acetate kinase</fullName>
        <ecNumber evidence="9">2.7.2.1</ecNumber>
    </recommendedName>
    <alternativeName>
        <fullName evidence="9">Acetokinase</fullName>
    </alternativeName>
</protein>
<comment type="function">
    <text evidence="9">Catalyzes the formation of acetyl phosphate from acetate and ATP. Can also catalyze the reverse reaction.</text>
</comment>
<evidence type="ECO:0000256" key="9">
    <source>
        <dbReference type="HAMAP-Rule" id="MF_00020"/>
    </source>
</evidence>
<feature type="binding site" evidence="9">
    <location>
        <begin position="329"/>
        <end position="333"/>
    </location>
    <ligand>
        <name>ATP</name>
        <dbReference type="ChEBI" id="CHEBI:30616"/>
    </ligand>
</feature>